<dbReference type="SUPFAM" id="SSF48024">
    <property type="entry name" value="N-terminal domain of DnaB helicase"/>
    <property type="match status" value="1"/>
</dbReference>
<evidence type="ECO:0000313" key="15">
    <source>
        <dbReference type="Proteomes" id="UP000192761"/>
    </source>
</evidence>
<dbReference type="Gene3D" id="1.10.860.10">
    <property type="entry name" value="DNAb Helicase, Chain A"/>
    <property type="match status" value="1"/>
</dbReference>
<dbReference type="OrthoDB" id="9773982at2"/>
<protein>
    <recommendedName>
        <fullName evidence="10">DNA 5'-3' helicase</fullName>
        <ecNumber evidence="10">5.6.2.3</ecNumber>
    </recommendedName>
</protein>
<keyword evidence="3" id="KW-0235">DNA replication</keyword>
<organism evidence="14 15">
    <name type="scientific">Andreprevotia lacus DSM 23236</name>
    <dbReference type="NCBI Taxonomy" id="1121001"/>
    <lineage>
        <taxon>Bacteria</taxon>
        <taxon>Pseudomonadati</taxon>
        <taxon>Pseudomonadota</taxon>
        <taxon>Betaproteobacteria</taxon>
        <taxon>Neisseriales</taxon>
        <taxon>Chitinibacteraceae</taxon>
        <taxon>Andreprevotia</taxon>
    </lineage>
</organism>
<dbReference type="InterPro" id="IPR016136">
    <property type="entry name" value="DNA_helicase_N/primase_C"/>
</dbReference>
<accession>A0A1W1Y1B2</accession>
<dbReference type="PROSITE" id="PS51199">
    <property type="entry name" value="SF4_HELICASE"/>
    <property type="match status" value="1"/>
</dbReference>
<dbReference type="GO" id="GO:0043139">
    <property type="term" value="F:5'-3' DNA helicase activity"/>
    <property type="evidence" value="ECO:0007669"/>
    <property type="project" value="UniProtKB-EC"/>
</dbReference>
<dbReference type="InterPro" id="IPR027417">
    <property type="entry name" value="P-loop_NTPase"/>
</dbReference>
<evidence type="ECO:0000256" key="3">
    <source>
        <dbReference type="ARBA" id="ARBA00022705"/>
    </source>
</evidence>
<feature type="domain" description="SF4 helicase" evidence="13">
    <location>
        <begin position="172"/>
        <end position="436"/>
    </location>
</feature>
<dbReference type="InterPro" id="IPR007694">
    <property type="entry name" value="DNA_helicase_DnaB-like_C"/>
</dbReference>
<evidence type="ECO:0000256" key="5">
    <source>
        <dbReference type="ARBA" id="ARBA00022801"/>
    </source>
</evidence>
<dbReference type="GO" id="GO:0016787">
    <property type="term" value="F:hydrolase activity"/>
    <property type="evidence" value="ECO:0007669"/>
    <property type="project" value="UniProtKB-KW"/>
</dbReference>
<evidence type="ECO:0000256" key="10">
    <source>
        <dbReference type="ARBA" id="ARBA00044969"/>
    </source>
</evidence>
<dbReference type="InterPro" id="IPR007693">
    <property type="entry name" value="DNA_helicase_DnaB-like_N"/>
</dbReference>
<evidence type="ECO:0000256" key="6">
    <source>
        <dbReference type="ARBA" id="ARBA00022806"/>
    </source>
</evidence>
<name>A0A1W1Y1B2_9NEIS</name>
<evidence type="ECO:0000256" key="8">
    <source>
        <dbReference type="ARBA" id="ARBA00023125"/>
    </source>
</evidence>
<reference evidence="14 15" key="1">
    <citation type="submission" date="2017-04" db="EMBL/GenBank/DDBJ databases">
        <authorList>
            <person name="Afonso C.L."/>
            <person name="Miller P.J."/>
            <person name="Scott M.A."/>
            <person name="Spackman E."/>
            <person name="Goraichik I."/>
            <person name="Dimitrov K.M."/>
            <person name="Suarez D.L."/>
            <person name="Swayne D.E."/>
        </authorList>
    </citation>
    <scope>NUCLEOTIDE SEQUENCE [LARGE SCALE GENOMIC DNA]</scope>
    <source>
        <strain evidence="14 15">DSM 23236</strain>
    </source>
</reference>
<keyword evidence="6 14" id="KW-0347">Helicase</keyword>
<dbReference type="GO" id="GO:1990077">
    <property type="term" value="C:primosome complex"/>
    <property type="evidence" value="ECO:0007669"/>
    <property type="project" value="UniProtKB-KW"/>
</dbReference>
<dbReference type="InterPro" id="IPR003593">
    <property type="entry name" value="AAA+_ATPase"/>
</dbReference>
<gene>
    <name evidence="14" type="ORF">SAMN02745857_04275</name>
</gene>
<dbReference type="GO" id="GO:0003677">
    <property type="term" value="F:DNA binding"/>
    <property type="evidence" value="ECO:0007669"/>
    <property type="project" value="UniProtKB-KW"/>
</dbReference>
<evidence type="ECO:0000256" key="12">
    <source>
        <dbReference type="SAM" id="MobiDB-lite"/>
    </source>
</evidence>
<dbReference type="Gene3D" id="3.40.50.300">
    <property type="entry name" value="P-loop containing nucleotide triphosphate hydrolases"/>
    <property type="match status" value="1"/>
</dbReference>
<evidence type="ECO:0000256" key="9">
    <source>
        <dbReference type="ARBA" id="ARBA00023235"/>
    </source>
</evidence>
<evidence type="ECO:0000259" key="13">
    <source>
        <dbReference type="PROSITE" id="PS51199"/>
    </source>
</evidence>
<comment type="catalytic activity">
    <reaction evidence="11">
        <text>ATP + H2O = ADP + phosphate + H(+)</text>
        <dbReference type="Rhea" id="RHEA:13065"/>
        <dbReference type="ChEBI" id="CHEBI:15377"/>
        <dbReference type="ChEBI" id="CHEBI:15378"/>
        <dbReference type="ChEBI" id="CHEBI:30616"/>
        <dbReference type="ChEBI" id="CHEBI:43474"/>
        <dbReference type="ChEBI" id="CHEBI:456216"/>
        <dbReference type="EC" id="5.6.2.3"/>
    </reaction>
</comment>
<proteinExistence type="inferred from homology"/>
<keyword evidence="7" id="KW-0067">ATP-binding</keyword>
<keyword evidence="15" id="KW-1185">Reference proteome</keyword>
<keyword evidence="8" id="KW-0238">DNA-binding</keyword>
<evidence type="ECO:0000256" key="11">
    <source>
        <dbReference type="ARBA" id="ARBA00048954"/>
    </source>
</evidence>
<dbReference type="PANTHER" id="PTHR30153">
    <property type="entry name" value="REPLICATIVE DNA HELICASE DNAB"/>
    <property type="match status" value="1"/>
</dbReference>
<dbReference type="CDD" id="cd00984">
    <property type="entry name" value="DnaB_C"/>
    <property type="match status" value="1"/>
</dbReference>
<evidence type="ECO:0000256" key="4">
    <source>
        <dbReference type="ARBA" id="ARBA00022741"/>
    </source>
</evidence>
<dbReference type="EC" id="5.6.2.3" evidence="10"/>
<evidence type="ECO:0000256" key="2">
    <source>
        <dbReference type="ARBA" id="ARBA00022515"/>
    </source>
</evidence>
<dbReference type="SUPFAM" id="SSF52540">
    <property type="entry name" value="P-loop containing nucleoside triphosphate hydrolases"/>
    <property type="match status" value="1"/>
</dbReference>
<dbReference type="RefSeq" id="WP_084093170.1">
    <property type="nucleotide sequence ID" value="NZ_FWXD01000054.1"/>
</dbReference>
<sequence>MSERLYNVAAEQALLGGALLAPERLAALELAQDDFAIDTHRLVFAALGTLLQHGLPVDAVTVAQVLDERGELARCGGLAYLGSLVDATPTAANIGRYADIVREHALARRLASVGVELQALAANADGLSLAERIERGMAALHAITGEVRGDEARPVAQALAHAMQQLDQRRLHPGARSGLPTGLAVLDEALLGYQRGELIVIAGRPSMGKTALAMQGAEAAARAGLRVLVFSLEMSEAQLGLRLAAGRARINLRKLLAGELDADEAQRLQLAAADVAGWPISIDASAGLSAAQVRARAQRHALRHGVDLIVIDHLGLLAMPGHEQRAQALGHASKAFKALAKQLQVPVLLVSQLNRDSAKGGQVRAPTLTDIRDSGCVEEDADTVLLLHRPGYYGNDRNPGEAEIIVAKQRMGERGQHLQCGWRGEWTRFTLQPDPHWRRPTPQPRYSGLGEGEL</sequence>
<dbReference type="Pfam" id="PF03796">
    <property type="entry name" value="DnaB_C"/>
    <property type="match status" value="1"/>
</dbReference>
<feature type="region of interest" description="Disordered" evidence="12">
    <location>
        <begin position="432"/>
        <end position="454"/>
    </location>
</feature>
<dbReference type="GO" id="GO:0006269">
    <property type="term" value="P:DNA replication, synthesis of primer"/>
    <property type="evidence" value="ECO:0007669"/>
    <property type="project" value="UniProtKB-KW"/>
</dbReference>
<keyword evidence="5" id="KW-0378">Hydrolase</keyword>
<keyword evidence="2" id="KW-0639">Primosome</keyword>
<dbReference type="SMART" id="SM00382">
    <property type="entry name" value="AAA"/>
    <property type="match status" value="1"/>
</dbReference>
<evidence type="ECO:0000256" key="1">
    <source>
        <dbReference type="ARBA" id="ARBA00008428"/>
    </source>
</evidence>
<dbReference type="GO" id="GO:0005829">
    <property type="term" value="C:cytosol"/>
    <property type="evidence" value="ECO:0007669"/>
    <property type="project" value="TreeGrafter"/>
</dbReference>
<dbReference type="Proteomes" id="UP000192761">
    <property type="component" value="Unassembled WGS sequence"/>
</dbReference>
<dbReference type="STRING" id="1121001.SAMN02745857_04275"/>
<keyword evidence="9" id="KW-0413">Isomerase</keyword>
<dbReference type="AlphaFoldDB" id="A0A1W1Y1B2"/>
<dbReference type="InterPro" id="IPR036185">
    <property type="entry name" value="DNA_heli_DnaB-like_N_sf"/>
</dbReference>
<keyword evidence="4" id="KW-0547">Nucleotide-binding</keyword>
<dbReference type="GO" id="GO:0005524">
    <property type="term" value="F:ATP binding"/>
    <property type="evidence" value="ECO:0007669"/>
    <property type="project" value="UniProtKB-KW"/>
</dbReference>
<dbReference type="PANTHER" id="PTHR30153:SF2">
    <property type="entry name" value="REPLICATIVE DNA HELICASE"/>
    <property type="match status" value="1"/>
</dbReference>
<comment type="similarity">
    <text evidence="1">Belongs to the helicase family. DnaB subfamily.</text>
</comment>
<evidence type="ECO:0000313" key="14">
    <source>
        <dbReference type="EMBL" id="SMC29932.1"/>
    </source>
</evidence>
<dbReference type="EMBL" id="FWXD01000054">
    <property type="protein sequence ID" value="SMC29932.1"/>
    <property type="molecule type" value="Genomic_DNA"/>
</dbReference>
<dbReference type="Pfam" id="PF00772">
    <property type="entry name" value="DnaB"/>
    <property type="match status" value="1"/>
</dbReference>
<evidence type="ECO:0000256" key="7">
    <source>
        <dbReference type="ARBA" id="ARBA00022840"/>
    </source>
</evidence>